<gene>
    <name evidence="7" type="ORF">PSSU_0135</name>
</gene>
<evidence type="ECO:0000256" key="1">
    <source>
        <dbReference type="ARBA" id="ARBA00022553"/>
    </source>
</evidence>
<dbReference type="PRINTS" id="PR00038">
    <property type="entry name" value="HTHLUXR"/>
</dbReference>
<sequence length="304" mass="32977">MTNAAFLGGTNAAEKTRRMSPATNLALMVLNGSMEKPLRLGIVDNDELTLNALQTYFRNRPDEFTVMWGATSGAAAVRLCASPESRPEILLIDMSLSDMNGTTVARKIHATAPSVRIPMLALTSFPLKIYAQDAADAGMQGIIAKRSLANIATALRAIADGGTWNTDKSSANFPSLRDLNGRSNARQLNTTRVSEASREAFAPPSTSHTDHEVSQPWAHFTPREAQLLDLYAHGRTSSFAADQLGISINTVKKTTARLFQKLGVSTRGEAIAVWLGMPRNHENCQEYSNRVDAKSAPDTIDHPQ</sequence>
<dbReference type="GO" id="GO:0003677">
    <property type="term" value="F:DNA binding"/>
    <property type="evidence" value="ECO:0007669"/>
    <property type="project" value="UniProtKB-KW"/>
</dbReference>
<dbReference type="Gene3D" id="1.10.10.10">
    <property type="entry name" value="Winged helix-like DNA-binding domain superfamily/Winged helix DNA-binding domain"/>
    <property type="match status" value="1"/>
</dbReference>
<dbReference type="GO" id="GO:0006355">
    <property type="term" value="P:regulation of DNA-templated transcription"/>
    <property type="evidence" value="ECO:0007669"/>
    <property type="project" value="InterPro"/>
</dbReference>
<dbReference type="InterPro" id="IPR001789">
    <property type="entry name" value="Sig_transdc_resp-reg_receiver"/>
</dbReference>
<feature type="region of interest" description="Disordered" evidence="4">
    <location>
        <begin position="193"/>
        <end position="216"/>
    </location>
</feature>
<dbReference type="InterPro" id="IPR036388">
    <property type="entry name" value="WH-like_DNA-bd_sf"/>
</dbReference>
<dbReference type="SUPFAM" id="SSF52172">
    <property type="entry name" value="CheY-like"/>
    <property type="match status" value="1"/>
</dbReference>
<dbReference type="InterPro" id="IPR000792">
    <property type="entry name" value="Tscrpt_reg_LuxR_C"/>
</dbReference>
<feature type="modified residue" description="4-aspartylphosphate" evidence="3">
    <location>
        <position position="93"/>
    </location>
</feature>
<dbReference type="AlphaFoldDB" id="A0A261F4J5"/>
<dbReference type="SUPFAM" id="SSF46894">
    <property type="entry name" value="C-terminal effector domain of the bipartite response regulators"/>
    <property type="match status" value="1"/>
</dbReference>
<name>A0A261F4J5_9BIFI</name>
<reference evidence="7 8" key="1">
    <citation type="journal article" date="2017" name="BMC Genomics">
        <title>Comparative genomic and phylogenomic analyses of the Bifidobacteriaceae family.</title>
        <authorList>
            <person name="Lugli G.A."/>
            <person name="Milani C."/>
            <person name="Turroni F."/>
            <person name="Duranti S."/>
            <person name="Mancabelli L."/>
            <person name="Mangifesta M."/>
            <person name="Ferrario C."/>
            <person name="Modesto M."/>
            <person name="Mattarelli P."/>
            <person name="Jiri K."/>
            <person name="van Sinderen D."/>
            <person name="Ventura M."/>
        </authorList>
    </citation>
    <scope>NUCLEOTIDE SEQUENCE [LARGE SCALE GENOMIC DNA]</scope>
    <source>
        <strain evidence="7 8">DSM 24744</strain>
    </source>
</reference>
<dbReference type="Pfam" id="PF00072">
    <property type="entry name" value="Response_reg"/>
    <property type="match status" value="1"/>
</dbReference>
<accession>A0A261F4J5</accession>
<comment type="caution">
    <text evidence="7">The sequence shown here is derived from an EMBL/GenBank/DDBJ whole genome shotgun (WGS) entry which is preliminary data.</text>
</comment>
<evidence type="ECO:0000259" key="5">
    <source>
        <dbReference type="PROSITE" id="PS50043"/>
    </source>
</evidence>
<evidence type="ECO:0000313" key="7">
    <source>
        <dbReference type="EMBL" id="OZG54032.1"/>
    </source>
</evidence>
<dbReference type="PANTHER" id="PTHR43214">
    <property type="entry name" value="TWO-COMPONENT RESPONSE REGULATOR"/>
    <property type="match status" value="1"/>
</dbReference>
<dbReference type="Pfam" id="PF00196">
    <property type="entry name" value="GerE"/>
    <property type="match status" value="1"/>
</dbReference>
<dbReference type="Proteomes" id="UP000216454">
    <property type="component" value="Unassembled WGS sequence"/>
</dbReference>
<evidence type="ECO:0000256" key="3">
    <source>
        <dbReference type="PROSITE-ProRule" id="PRU00169"/>
    </source>
</evidence>
<organism evidence="7 8">
    <name type="scientific">Pseudoscardovia suis</name>
    <dbReference type="NCBI Taxonomy" id="987063"/>
    <lineage>
        <taxon>Bacteria</taxon>
        <taxon>Bacillati</taxon>
        <taxon>Actinomycetota</taxon>
        <taxon>Actinomycetes</taxon>
        <taxon>Bifidobacteriales</taxon>
        <taxon>Bifidobacteriaceae</taxon>
        <taxon>Pseudoscardovia</taxon>
    </lineage>
</organism>
<dbReference type="GO" id="GO:0000160">
    <property type="term" value="P:phosphorelay signal transduction system"/>
    <property type="evidence" value="ECO:0007669"/>
    <property type="project" value="InterPro"/>
</dbReference>
<keyword evidence="1 3" id="KW-0597">Phosphoprotein</keyword>
<dbReference type="CDD" id="cd17535">
    <property type="entry name" value="REC_NarL-like"/>
    <property type="match status" value="1"/>
</dbReference>
<dbReference type="PROSITE" id="PS50043">
    <property type="entry name" value="HTH_LUXR_2"/>
    <property type="match status" value="1"/>
</dbReference>
<protein>
    <submittedName>
        <fullName evidence="7">DNA-binding response regulator</fullName>
    </submittedName>
</protein>
<feature type="domain" description="HTH luxR-type" evidence="5">
    <location>
        <begin position="213"/>
        <end position="278"/>
    </location>
</feature>
<dbReference type="PROSITE" id="PS50110">
    <property type="entry name" value="RESPONSE_REGULATORY"/>
    <property type="match status" value="1"/>
</dbReference>
<dbReference type="SMART" id="SM00448">
    <property type="entry name" value="REC"/>
    <property type="match status" value="1"/>
</dbReference>
<dbReference type="InterPro" id="IPR039420">
    <property type="entry name" value="WalR-like"/>
</dbReference>
<dbReference type="InterPro" id="IPR011006">
    <property type="entry name" value="CheY-like_superfamily"/>
</dbReference>
<dbReference type="PANTHER" id="PTHR43214:SF43">
    <property type="entry name" value="TWO-COMPONENT RESPONSE REGULATOR"/>
    <property type="match status" value="1"/>
</dbReference>
<evidence type="ECO:0000256" key="2">
    <source>
        <dbReference type="ARBA" id="ARBA00023125"/>
    </source>
</evidence>
<evidence type="ECO:0000256" key="4">
    <source>
        <dbReference type="SAM" id="MobiDB-lite"/>
    </source>
</evidence>
<dbReference type="Gene3D" id="3.40.50.2300">
    <property type="match status" value="1"/>
</dbReference>
<dbReference type="InterPro" id="IPR058245">
    <property type="entry name" value="NreC/VraR/RcsB-like_REC"/>
</dbReference>
<evidence type="ECO:0000313" key="8">
    <source>
        <dbReference type="Proteomes" id="UP000216454"/>
    </source>
</evidence>
<keyword evidence="8" id="KW-1185">Reference proteome</keyword>
<dbReference type="CDD" id="cd06170">
    <property type="entry name" value="LuxR_C_like"/>
    <property type="match status" value="1"/>
</dbReference>
<keyword evidence="2 7" id="KW-0238">DNA-binding</keyword>
<feature type="domain" description="Response regulatory" evidence="6">
    <location>
        <begin position="39"/>
        <end position="160"/>
    </location>
</feature>
<evidence type="ECO:0000259" key="6">
    <source>
        <dbReference type="PROSITE" id="PS50110"/>
    </source>
</evidence>
<dbReference type="EMBL" id="MWWQ01000001">
    <property type="protein sequence ID" value="OZG54032.1"/>
    <property type="molecule type" value="Genomic_DNA"/>
</dbReference>
<dbReference type="InterPro" id="IPR016032">
    <property type="entry name" value="Sig_transdc_resp-reg_C-effctor"/>
</dbReference>
<dbReference type="SMART" id="SM00421">
    <property type="entry name" value="HTH_LUXR"/>
    <property type="match status" value="1"/>
</dbReference>
<proteinExistence type="predicted"/>